<accession>A0A0K9XBN2</accession>
<dbReference type="RefSeq" id="WP_049718020.1">
    <property type="nucleotide sequence ID" value="NZ_LFXA01000014.1"/>
</dbReference>
<gene>
    <name evidence="2" type="ORF">AC230_22085</name>
</gene>
<dbReference type="PATRIC" id="fig|1678637.3.peg.4732"/>
<dbReference type="GO" id="GO:0005737">
    <property type="term" value="C:cytoplasm"/>
    <property type="evidence" value="ECO:0007669"/>
    <property type="project" value="TreeGrafter"/>
</dbReference>
<evidence type="ECO:0000256" key="1">
    <source>
        <dbReference type="SAM" id="MobiDB-lite"/>
    </source>
</evidence>
<dbReference type="Proteomes" id="UP000037288">
    <property type="component" value="Unassembled WGS sequence"/>
</dbReference>
<reference evidence="3" key="1">
    <citation type="submission" date="2015-07" db="EMBL/GenBank/DDBJ databases">
        <title>Draft genome sequence of Streptomyces sp. CMAA 1322, a bacterium isolated from Caatinga biome, from dry forest semiarid of Brazil.</title>
        <authorList>
            <person name="Santos S.N."/>
            <person name="Gacesa R."/>
            <person name="Taketani R.G."/>
            <person name="Long P.F."/>
            <person name="Melo I.S."/>
        </authorList>
    </citation>
    <scope>NUCLEOTIDE SEQUENCE [LARGE SCALE GENOMIC DNA]</scope>
    <source>
        <strain evidence="3">CMAA 1322</strain>
    </source>
</reference>
<dbReference type="GO" id="GO:0031177">
    <property type="term" value="F:phosphopantetheine binding"/>
    <property type="evidence" value="ECO:0007669"/>
    <property type="project" value="TreeGrafter"/>
</dbReference>
<dbReference type="PANTHER" id="PTHR45527">
    <property type="entry name" value="NONRIBOSOMAL PEPTIDE SYNTHETASE"/>
    <property type="match status" value="1"/>
</dbReference>
<dbReference type="PANTHER" id="PTHR45527:SF1">
    <property type="entry name" value="FATTY ACID SYNTHASE"/>
    <property type="match status" value="1"/>
</dbReference>
<dbReference type="SUPFAM" id="SSF52777">
    <property type="entry name" value="CoA-dependent acyltransferases"/>
    <property type="match status" value="2"/>
</dbReference>
<dbReference type="GO" id="GO:0043041">
    <property type="term" value="P:amino acid activation for nonribosomal peptide biosynthetic process"/>
    <property type="evidence" value="ECO:0007669"/>
    <property type="project" value="TreeGrafter"/>
</dbReference>
<dbReference type="STRING" id="1678637.AC230_22085"/>
<comment type="caution">
    <text evidence="2">The sequence shown here is derived from an EMBL/GenBank/DDBJ whole genome shotgun (WGS) entry which is preliminary data.</text>
</comment>
<organism evidence="2 3">
    <name type="scientific">Streptomyces caatingaensis</name>
    <dbReference type="NCBI Taxonomy" id="1678637"/>
    <lineage>
        <taxon>Bacteria</taxon>
        <taxon>Bacillati</taxon>
        <taxon>Actinomycetota</taxon>
        <taxon>Actinomycetes</taxon>
        <taxon>Kitasatosporales</taxon>
        <taxon>Streptomycetaceae</taxon>
        <taxon>Streptomyces</taxon>
    </lineage>
</organism>
<dbReference type="GO" id="GO:0044550">
    <property type="term" value="P:secondary metabolite biosynthetic process"/>
    <property type="evidence" value="ECO:0007669"/>
    <property type="project" value="TreeGrafter"/>
</dbReference>
<dbReference type="InterPro" id="IPR023213">
    <property type="entry name" value="CAT-like_dom_sf"/>
</dbReference>
<sequence length="434" mass="45753">MQSRSITSSYLGRYRHVAEQAPDTEALLPLTGAQRRFVLARRMRPTGRPDLVPLFFSFPAGAVDVARLHAAACHLAALHPALRSRVEVRRGVPVQRLAAAEGLVRRLPVPPGRTAEDALRRALAGWSPDGPPLRLFLAADGGPAGPRELLALVLDHTVCDERSLGRITADLSLAYGEGLGPQDVPAPRAAGEAAAYGEAVRLQLAAEERASAPGSLAYWAGRLSALRPPPAPAGEPDAAGTGSAERRLPLPEGGARAVAFPAALDACAEAARAVYGEAYVPALGYPWGGRPAGAGPVLGCFLNTVAHPADGAGREARTAAWWDDLDHADAPFDEVVHAARAAGVPWAGRLDGLLTFEDLDRRPPLRLGDATGHETHLDGRPLPGPFAVTVSYGRDLLVRMDWQRTALPGDRAERAFARLVATLSGSAGVRPDRP</sequence>
<proteinExistence type="predicted"/>
<keyword evidence="3" id="KW-1185">Reference proteome</keyword>
<protein>
    <submittedName>
        <fullName evidence="2">Non-ribosomal peptide synthetase</fullName>
    </submittedName>
</protein>
<name>A0A0K9XBN2_9ACTN</name>
<evidence type="ECO:0000313" key="3">
    <source>
        <dbReference type="Proteomes" id="UP000037288"/>
    </source>
</evidence>
<dbReference type="Gene3D" id="3.30.559.30">
    <property type="entry name" value="Nonribosomal peptide synthetase, condensation domain"/>
    <property type="match status" value="1"/>
</dbReference>
<dbReference type="Gene3D" id="3.30.559.10">
    <property type="entry name" value="Chloramphenicol acetyltransferase-like domain"/>
    <property type="match status" value="1"/>
</dbReference>
<dbReference type="AlphaFoldDB" id="A0A0K9XBN2"/>
<dbReference type="EMBL" id="LFXA01000014">
    <property type="protein sequence ID" value="KNB50618.1"/>
    <property type="molecule type" value="Genomic_DNA"/>
</dbReference>
<dbReference type="OrthoDB" id="3872111at2"/>
<evidence type="ECO:0000313" key="2">
    <source>
        <dbReference type="EMBL" id="KNB50618.1"/>
    </source>
</evidence>
<feature type="region of interest" description="Disordered" evidence="1">
    <location>
        <begin position="228"/>
        <end position="248"/>
    </location>
</feature>